<feature type="transmembrane region" description="Helical" evidence="2">
    <location>
        <begin position="132"/>
        <end position="152"/>
    </location>
</feature>
<comment type="caution">
    <text evidence="3">The sequence shown here is derived from an EMBL/GenBank/DDBJ whole genome shotgun (WGS) entry which is preliminary data.</text>
</comment>
<organism evidence="3 4">
    <name type="scientific">Acorus calamus</name>
    <name type="common">Sweet flag</name>
    <dbReference type="NCBI Taxonomy" id="4465"/>
    <lineage>
        <taxon>Eukaryota</taxon>
        <taxon>Viridiplantae</taxon>
        <taxon>Streptophyta</taxon>
        <taxon>Embryophyta</taxon>
        <taxon>Tracheophyta</taxon>
        <taxon>Spermatophyta</taxon>
        <taxon>Magnoliopsida</taxon>
        <taxon>Liliopsida</taxon>
        <taxon>Acoraceae</taxon>
        <taxon>Acorus</taxon>
    </lineage>
</organism>
<proteinExistence type="predicted"/>
<feature type="transmembrane region" description="Helical" evidence="2">
    <location>
        <begin position="195"/>
        <end position="215"/>
    </location>
</feature>
<dbReference type="Proteomes" id="UP001180020">
    <property type="component" value="Unassembled WGS sequence"/>
</dbReference>
<feature type="compositionally biased region" description="Pro residues" evidence="1">
    <location>
        <begin position="91"/>
        <end position="100"/>
    </location>
</feature>
<feature type="region of interest" description="Disordered" evidence="1">
    <location>
        <begin position="60"/>
        <end position="103"/>
    </location>
</feature>
<keyword evidence="2" id="KW-0472">Membrane</keyword>
<evidence type="ECO:0000313" key="4">
    <source>
        <dbReference type="Proteomes" id="UP001180020"/>
    </source>
</evidence>
<keyword evidence="2" id="KW-0812">Transmembrane</keyword>
<evidence type="ECO:0000313" key="3">
    <source>
        <dbReference type="EMBL" id="KAK1281573.1"/>
    </source>
</evidence>
<dbReference type="EMBL" id="JAUJYO010000022">
    <property type="protein sequence ID" value="KAK1281573.1"/>
    <property type="molecule type" value="Genomic_DNA"/>
</dbReference>
<keyword evidence="2" id="KW-1133">Transmembrane helix</keyword>
<gene>
    <name evidence="3" type="ORF">QJS10_CPB22g00800</name>
</gene>
<reference evidence="3" key="2">
    <citation type="submission" date="2023-06" db="EMBL/GenBank/DDBJ databases">
        <authorList>
            <person name="Ma L."/>
            <person name="Liu K.-W."/>
            <person name="Li Z."/>
            <person name="Hsiao Y.-Y."/>
            <person name="Qi Y."/>
            <person name="Fu T."/>
            <person name="Tang G."/>
            <person name="Zhang D."/>
            <person name="Sun W.-H."/>
            <person name="Liu D.-K."/>
            <person name="Li Y."/>
            <person name="Chen G.-Z."/>
            <person name="Liu X.-D."/>
            <person name="Liao X.-Y."/>
            <person name="Jiang Y.-T."/>
            <person name="Yu X."/>
            <person name="Hao Y."/>
            <person name="Huang J."/>
            <person name="Zhao X.-W."/>
            <person name="Ke S."/>
            <person name="Chen Y.-Y."/>
            <person name="Wu W.-L."/>
            <person name="Hsu J.-L."/>
            <person name="Lin Y.-F."/>
            <person name="Huang M.-D."/>
            <person name="Li C.-Y."/>
            <person name="Huang L."/>
            <person name="Wang Z.-W."/>
            <person name="Zhao X."/>
            <person name="Zhong W.-Y."/>
            <person name="Peng D.-H."/>
            <person name="Ahmad S."/>
            <person name="Lan S."/>
            <person name="Zhang J.-S."/>
            <person name="Tsai W.-C."/>
            <person name="Van De Peer Y."/>
            <person name="Liu Z.-J."/>
        </authorList>
    </citation>
    <scope>NUCLEOTIDE SEQUENCE</scope>
    <source>
        <strain evidence="3">CP</strain>
        <tissue evidence="3">Leaves</tissue>
    </source>
</reference>
<dbReference type="AlphaFoldDB" id="A0AAV9C040"/>
<dbReference type="PANTHER" id="PTHR46610">
    <property type="entry name" value="OS05G0181300 PROTEIN"/>
    <property type="match status" value="1"/>
</dbReference>
<accession>A0AAV9C040</accession>
<evidence type="ECO:0000256" key="2">
    <source>
        <dbReference type="SAM" id="Phobius"/>
    </source>
</evidence>
<dbReference type="PANTHER" id="PTHR46610:SF20">
    <property type="entry name" value="OS05G0181300 PROTEIN"/>
    <property type="match status" value="1"/>
</dbReference>
<dbReference type="Pfam" id="PF20100">
    <property type="entry name" value="DUF6490"/>
    <property type="match status" value="1"/>
</dbReference>
<dbReference type="InterPro" id="IPR045501">
    <property type="entry name" value="DUF6490"/>
</dbReference>
<reference evidence="3" key="1">
    <citation type="journal article" date="2023" name="Nat. Commun.">
        <title>Diploid and tetraploid genomes of Acorus and the evolution of monocots.</title>
        <authorList>
            <person name="Ma L."/>
            <person name="Liu K.W."/>
            <person name="Li Z."/>
            <person name="Hsiao Y.Y."/>
            <person name="Qi Y."/>
            <person name="Fu T."/>
            <person name="Tang G.D."/>
            <person name="Zhang D."/>
            <person name="Sun W.H."/>
            <person name="Liu D.K."/>
            <person name="Li Y."/>
            <person name="Chen G.Z."/>
            <person name="Liu X.D."/>
            <person name="Liao X.Y."/>
            <person name="Jiang Y.T."/>
            <person name="Yu X."/>
            <person name="Hao Y."/>
            <person name="Huang J."/>
            <person name="Zhao X.W."/>
            <person name="Ke S."/>
            <person name="Chen Y.Y."/>
            <person name="Wu W.L."/>
            <person name="Hsu J.L."/>
            <person name="Lin Y.F."/>
            <person name="Huang M.D."/>
            <person name="Li C.Y."/>
            <person name="Huang L."/>
            <person name="Wang Z.W."/>
            <person name="Zhao X."/>
            <person name="Zhong W.Y."/>
            <person name="Peng D.H."/>
            <person name="Ahmad S."/>
            <person name="Lan S."/>
            <person name="Zhang J.S."/>
            <person name="Tsai W.C."/>
            <person name="Van de Peer Y."/>
            <person name="Liu Z.J."/>
        </authorList>
    </citation>
    <scope>NUCLEOTIDE SEQUENCE</scope>
    <source>
        <strain evidence="3">CP</strain>
    </source>
</reference>
<name>A0AAV9C040_ACOCL</name>
<evidence type="ECO:0000256" key="1">
    <source>
        <dbReference type="SAM" id="MobiDB-lite"/>
    </source>
</evidence>
<protein>
    <submittedName>
        <fullName evidence="3">Uncharacterized protein</fullName>
    </submittedName>
</protein>
<keyword evidence="4" id="KW-1185">Reference proteome</keyword>
<feature type="transmembrane region" description="Helical" evidence="2">
    <location>
        <begin position="168"/>
        <end position="189"/>
    </location>
</feature>
<feature type="transmembrane region" description="Helical" evidence="2">
    <location>
        <begin position="108"/>
        <end position="126"/>
    </location>
</feature>
<sequence>MQVKVCAEAQSKICIETALKEAMRSSNLREHHFFKKKKKKKKKKNWDTIRSWFIMDSVSDRTSSKHHQPTSNSDLTSPKKHQPTSANPEKQPQPPPAIPRPRPDDLSWMPPLGVAFVACNSIIAIYRSRDDIPTVAFIIAANVALALLFLSIRSHEKAPAESKRKHKIWIWSMATLLNVGFAWKVSMILPLWMSLILWALVAVSTVGTFYLYFLFPHGKN</sequence>